<comment type="caution">
    <text evidence="1">The sequence shown here is derived from an EMBL/GenBank/DDBJ whole genome shotgun (WGS) entry which is preliminary data.</text>
</comment>
<evidence type="ECO:0000313" key="2">
    <source>
        <dbReference type="Proteomes" id="UP000027590"/>
    </source>
</evidence>
<reference evidence="1 2" key="2">
    <citation type="journal article" date="2014" name="PLoS ONE">
        <title>Evolution of mitochondria reconstructed from the energy metabolism of living bacteria.</title>
        <authorList>
            <person name="Degli Esposti M."/>
            <person name="Chouaia B."/>
            <person name="Comandatore F."/>
            <person name="Crotti E."/>
            <person name="Sassera D."/>
            <person name="Lievens P.M."/>
            <person name="Daffonchio D."/>
            <person name="Bandi C."/>
        </authorList>
    </citation>
    <scope>NUCLEOTIDE SEQUENCE [LARGE SCALE GENOMIC DNA]</scope>
    <source>
        <strain evidence="2">AM169</strain>
    </source>
</reference>
<sequence>MAQVNLLSFYEAVSVLKLWGRYLPAPDARHPQRLIQQIFRGWEKGRW</sequence>
<reference evidence="1 2" key="1">
    <citation type="journal article" date="2014" name="Genome Biol. Evol.">
        <title>Acetic acid bacteria genomes reveal functional traits for adaptation to life in insect guts.</title>
        <authorList>
            <person name="Chouaia B."/>
            <person name="Gaiarsa S."/>
            <person name="Crotti E."/>
            <person name="Comandatore F."/>
            <person name="Degli Esposti M."/>
            <person name="Ricci I."/>
            <person name="Alma A."/>
            <person name="Favia G."/>
            <person name="Bandi C."/>
            <person name="Daffonchio D."/>
        </authorList>
    </citation>
    <scope>NUCLEOTIDE SEQUENCE [LARGE SCALE GENOMIC DNA]</scope>
    <source>
        <strain evidence="2">AM169</strain>
    </source>
</reference>
<accession>A0A7U7G5Y4</accession>
<proteinExistence type="predicted"/>
<organism evidence="1 2">
    <name type="scientific">Parasaccharibacter apium</name>
    <dbReference type="NCBI Taxonomy" id="1510841"/>
    <lineage>
        <taxon>Bacteria</taxon>
        <taxon>Pseudomonadati</taxon>
        <taxon>Pseudomonadota</taxon>
        <taxon>Alphaproteobacteria</taxon>
        <taxon>Acetobacterales</taxon>
        <taxon>Acetobacteraceae</taxon>
        <taxon>Parasaccharibacter</taxon>
    </lineage>
</organism>
<dbReference type="EMBL" id="CBLY010000006">
    <property type="protein sequence ID" value="CDG33731.1"/>
    <property type="molecule type" value="Genomic_DNA"/>
</dbReference>
<evidence type="ECO:0000313" key="1">
    <source>
        <dbReference type="EMBL" id="CDG33731.1"/>
    </source>
</evidence>
<dbReference type="Proteomes" id="UP000027590">
    <property type="component" value="Unassembled WGS sequence"/>
</dbReference>
<gene>
    <name evidence="1" type="ORF">SACS_0993</name>
</gene>
<name>A0A7U7G5Y4_9PROT</name>
<protein>
    <submittedName>
        <fullName evidence="1">Uncharacterized protein</fullName>
    </submittedName>
</protein>
<dbReference type="AlphaFoldDB" id="A0A7U7G5Y4"/>